<keyword evidence="2" id="KW-1185">Reference proteome</keyword>
<evidence type="ECO:0000313" key="1">
    <source>
        <dbReference type="EMBL" id="MBO1518735.1"/>
    </source>
</evidence>
<evidence type="ECO:0000313" key="2">
    <source>
        <dbReference type="Proteomes" id="UP000664882"/>
    </source>
</evidence>
<accession>A0ABS3NDV8</accession>
<proteinExistence type="predicted"/>
<reference evidence="1 2" key="1">
    <citation type="submission" date="2021-03" db="EMBL/GenBank/DDBJ databases">
        <title>Oceanisphaera sp. nov., isolated from the intestine.</title>
        <authorList>
            <person name="Zhao L.-H."/>
            <person name="Shi L.-F."/>
        </authorList>
    </citation>
    <scope>NUCLEOTIDE SEQUENCE [LARGE SCALE GENOMIC DNA]</scope>
    <source>
        <strain evidence="1 2">DM8</strain>
    </source>
</reference>
<gene>
    <name evidence="1" type="ORF">J3U76_03625</name>
</gene>
<dbReference type="EMBL" id="JAGDFX010000003">
    <property type="protein sequence ID" value="MBO1518735.1"/>
    <property type="molecule type" value="Genomic_DNA"/>
</dbReference>
<comment type="caution">
    <text evidence="1">The sequence shown here is derived from an EMBL/GenBank/DDBJ whole genome shotgun (WGS) entry which is preliminary data.</text>
</comment>
<protein>
    <submittedName>
        <fullName evidence="1">Uncharacterized protein</fullName>
    </submittedName>
</protein>
<sequence length="49" mass="4931">MLLLGLALALVISAASTLDSTLSSAAKQLVVDMELCRPSAGSGRLAMAL</sequence>
<organism evidence="1 2">
    <name type="scientific">Oceanisphaera pacifica</name>
    <dbReference type="NCBI Taxonomy" id="2818389"/>
    <lineage>
        <taxon>Bacteria</taxon>
        <taxon>Pseudomonadati</taxon>
        <taxon>Pseudomonadota</taxon>
        <taxon>Gammaproteobacteria</taxon>
        <taxon>Aeromonadales</taxon>
        <taxon>Aeromonadaceae</taxon>
        <taxon>Oceanisphaera</taxon>
    </lineage>
</organism>
<dbReference type="RefSeq" id="WP_208004466.1">
    <property type="nucleotide sequence ID" value="NZ_JAGDFX010000003.1"/>
</dbReference>
<name>A0ABS3NDV8_9GAMM</name>
<dbReference type="Proteomes" id="UP000664882">
    <property type="component" value="Unassembled WGS sequence"/>
</dbReference>